<evidence type="ECO:0000313" key="2">
    <source>
        <dbReference type="EMBL" id="SVC02009.1"/>
    </source>
</evidence>
<name>A0A382IRV8_9ZZZZ</name>
<evidence type="ECO:0000256" key="1">
    <source>
        <dbReference type="SAM" id="MobiDB-lite"/>
    </source>
</evidence>
<gene>
    <name evidence="2" type="ORF">METZ01_LOCUS254863</name>
</gene>
<sequence>MVLNGSGGVELRRYERESPKRDERERPRI</sequence>
<proteinExistence type="predicted"/>
<dbReference type="AlphaFoldDB" id="A0A382IRV8"/>
<reference evidence="2" key="1">
    <citation type="submission" date="2018-05" db="EMBL/GenBank/DDBJ databases">
        <authorList>
            <person name="Lanie J.A."/>
            <person name="Ng W.-L."/>
            <person name="Kazmierczak K.M."/>
            <person name="Andrzejewski T.M."/>
            <person name="Davidsen T.M."/>
            <person name="Wayne K.J."/>
            <person name="Tettelin H."/>
            <person name="Glass J.I."/>
            <person name="Rusch D."/>
            <person name="Podicherti R."/>
            <person name="Tsui H.-C.T."/>
            <person name="Winkler M.E."/>
        </authorList>
    </citation>
    <scope>NUCLEOTIDE SEQUENCE</scope>
</reference>
<feature type="compositionally biased region" description="Basic and acidic residues" evidence="1">
    <location>
        <begin position="10"/>
        <end position="29"/>
    </location>
</feature>
<accession>A0A382IRV8</accession>
<organism evidence="2">
    <name type="scientific">marine metagenome</name>
    <dbReference type="NCBI Taxonomy" id="408172"/>
    <lineage>
        <taxon>unclassified sequences</taxon>
        <taxon>metagenomes</taxon>
        <taxon>ecological metagenomes</taxon>
    </lineage>
</organism>
<protein>
    <submittedName>
        <fullName evidence="2">Uncharacterized protein</fullName>
    </submittedName>
</protein>
<feature type="region of interest" description="Disordered" evidence="1">
    <location>
        <begin position="1"/>
        <end position="29"/>
    </location>
</feature>
<dbReference type="EMBL" id="UINC01068981">
    <property type="protein sequence ID" value="SVC02009.1"/>
    <property type="molecule type" value="Genomic_DNA"/>
</dbReference>